<evidence type="ECO:0000259" key="6">
    <source>
        <dbReference type="Pfam" id="PF02631"/>
    </source>
</evidence>
<name>A0ABW2DJ91_9BACT</name>
<dbReference type="Proteomes" id="UP001596405">
    <property type="component" value="Unassembled WGS sequence"/>
</dbReference>
<keyword evidence="4 5" id="KW-0963">Cytoplasm</keyword>
<dbReference type="Pfam" id="PF21981">
    <property type="entry name" value="RecX_HTH3"/>
    <property type="match status" value="1"/>
</dbReference>
<dbReference type="HAMAP" id="MF_01114">
    <property type="entry name" value="RecX"/>
    <property type="match status" value="1"/>
</dbReference>
<comment type="function">
    <text evidence="5">Modulates RecA activity.</text>
</comment>
<sequence length="168" mass="19778">MSKRNLPVFSPKKKKVYTIKEALPKIASYCAYQERTQNEVRAKLLDYGLDLEEADEVIIRLTQEKLLDEERYAQSFVRGKYGLKRWGRRKIQLGLKAKGISDYCIRKGLQEIDPDQYWENLLHLLEKKNATEKESNPLARRQKIQYFLQSKGYEMDLVQDAMRELGMG</sequence>
<dbReference type="PANTHER" id="PTHR33602">
    <property type="entry name" value="REGULATORY PROTEIN RECX FAMILY PROTEIN"/>
    <property type="match status" value="1"/>
</dbReference>
<gene>
    <name evidence="5" type="primary">recX</name>
    <name evidence="9" type="ORF">ACFQHR_04045</name>
</gene>
<reference evidence="10" key="1">
    <citation type="journal article" date="2019" name="Int. J. Syst. Evol. Microbiol.">
        <title>The Global Catalogue of Microorganisms (GCM) 10K type strain sequencing project: providing services to taxonomists for standard genome sequencing and annotation.</title>
        <authorList>
            <consortium name="The Broad Institute Genomics Platform"/>
            <consortium name="The Broad Institute Genome Sequencing Center for Infectious Disease"/>
            <person name="Wu L."/>
            <person name="Ma J."/>
        </authorList>
    </citation>
    <scope>NUCLEOTIDE SEQUENCE [LARGE SCALE GENOMIC DNA]</scope>
    <source>
        <strain evidence="10">CGMCC 4.7393</strain>
    </source>
</reference>
<comment type="caution">
    <text evidence="9">The sequence shown here is derived from an EMBL/GenBank/DDBJ whole genome shotgun (WGS) entry which is preliminary data.</text>
</comment>
<dbReference type="EMBL" id="JBHSYQ010000003">
    <property type="protein sequence ID" value="MFC6996779.1"/>
    <property type="molecule type" value="Genomic_DNA"/>
</dbReference>
<evidence type="ECO:0000259" key="8">
    <source>
        <dbReference type="Pfam" id="PF21982"/>
    </source>
</evidence>
<evidence type="ECO:0000256" key="4">
    <source>
        <dbReference type="ARBA" id="ARBA00022490"/>
    </source>
</evidence>
<dbReference type="InterPro" id="IPR036388">
    <property type="entry name" value="WH-like_DNA-bd_sf"/>
</dbReference>
<feature type="domain" description="RecX third three-helical" evidence="7">
    <location>
        <begin position="115"/>
        <end position="162"/>
    </location>
</feature>
<feature type="domain" description="RecX first three-helical" evidence="8">
    <location>
        <begin position="29"/>
        <end position="61"/>
    </location>
</feature>
<dbReference type="InterPro" id="IPR053926">
    <property type="entry name" value="RecX_HTH_1st"/>
</dbReference>
<comment type="subcellular location">
    <subcellularLocation>
        <location evidence="1 5">Cytoplasm</location>
    </subcellularLocation>
</comment>
<protein>
    <recommendedName>
        <fullName evidence="3 5">Regulatory protein RecX</fullName>
    </recommendedName>
</protein>
<evidence type="ECO:0000256" key="1">
    <source>
        <dbReference type="ARBA" id="ARBA00004496"/>
    </source>
</evidence>
<dbReference type="Pfam" id="PF21982">
    <property type="entry name" value="RecX_HTH1"/>
    <property type="match status" value="1"/>
</dbReference>
<evidence type="ECO:0000256" key="3">
    <source>
        <dbReference type="ARBA" id="ARBA00018111"/>
    </source>
</evidence>
<dbReference type="PANTHER" id="PTHR33602:SF1">
    <property type="entry name" value="REGULATORY PROTEIN RECX FAMILY PROTEIN"/>
    <property type="match status" value="1"/>
</dbReference>
<dbReference type="Gene3D" id="1.10.10.10">
    <property type="entry name" value="Winged helix-like DNA-binding domain superfamily/Winged helix DNA-binding domain"/>
    <property type="match status" value="3"/>
</dbReference>
<dbReference type="Pfam" id="PF02631">
    <property type="entry name" value="RecX_HTH2"/>
    <property type="match status" value="1"/>
</dbReference>
<keyword evidence="10" id="KW-1185">Reference proteome</keyword>
<evidence type="ECO:0000313" key="9">
    <source>
        <dbReference type="EMBL" id="MFC6996779.1"/>
    </source>
</evidence>
<accession>A0ABW2DJ91</accession>
<evidence type="ECO:0000256" key="5">
    <source>
        <dbReference type="HAMAP-Rule" id="MF_01114"/>
    </source>
</evidence>
<evidence type="ECO:0000259" key="7">
    <source>
        <dbReference type="Pfam" id="PF21981"/>
    </source>
</evidence>
<organism evidence="9 10">
    <name type="scientific">Rufibacter roseus</name>
    <dbReference type="NCBI Taxonomy" id="1567108"/>
    <lineage>
        <taxon>Bacteria</taxon>
        <taxon>Pseudomonadati</taxon>
        <taxon>Bacteroidota</taxon>
        <taxon>Cytophagia</taxon>
        <taxon>Cytophagales</taxon>
        <taxon>Hymenobacteraceae</taxon>
        <taxon>Rufibacter</taxon>
    </lineage>
</organism>
<evidence type="ECO:0000256" key="2">
    <source>
        <dbReference type="ARBA" id="ARBA00009695"/>
    </source>
</evidence>
<dbReference type="InterPro" id="IPR053924">
    <property type="entry name" value="RecX_HTH_2nd"/>
</dbReference>
<feature type="domain" description="RecX second three-helical" evidence="6">
    <location>
        <begin position="68"/>
        <end position="109"/>
    </location>
</feature>
<proteinExistence type="inferred from homology"/>
<dbReference type="InterPro" id="IPR053925">
    <property type="entry name" value="RecX_HTH_3rd"/>
</dbReference>
<dbReference type="InterPro" id="IPR003783">
    <property type="entry name" value="Regulatory_RecX"/>
</dbReference>
<evidence type="ECO:0000313" key="10">
    <source>
        <dbReference type="Proteomes" id="UP001596405"/>
    </source>
</evidence>
<comment type="similarity">
    <text evidence="2 5">Belongs to the RecX family.</text>
</comment>
<dbReference type="RefSeq" id="WP_239693431.1">
    <property type="nucleotide sequence ID" value="NZ_JBHSYQ010000003.1"/>
</dbReference>